<keyword evidence="6" id="KW-1185">Reference proteome</keyword>
<evidence type="ECO:0000256" key="1">
    <source>
        <dbReference type="SAM" id="MobiDB-lite"/>
    </source>
</evidence>
<dbReference type="EMBL" id="QLYR01000002">
    <property type="protein sequence ID" value="RAQ29912.1"/>
    <property type="molecule type" value="Genomic_DNA"/>
</dbReference>
<dbReference type="InterPro" id="IPR008965">
    <property type="entry name" value="CBM2/CBM3_carb-bd_dom_sf"/>
</dbReference>
<dbReference type="AlphaFoldDB" id="A0A328UGP1"/>
<protein>
    <recommendedName>
        <fullName evidence="4">Cadherin-like beta-sandwich-like domain-containing protein</fullName>
    </recommendedName>
</protein>
<feature type="transmembrane region" description="Helical" evidence="2">
    <location>
        <begin position="321"/>
        <end position="342"/>
    </location>
</feature>
<dbReference type="RefSeq" id="WP_112332329.1">
    <property type="nucleotide sequence ID" value="NZ_QLYR01000002.1"/>
</dbReference>
<feature type="region of interest" description="Disordered" evidence="1">
    <location>
        <begin position="256"/>
        <end position="302"/>
    </location>
</feature>
<feature type="domain" description="Cadherin-like beta-sandwich-like" evidence="4">
    <location>
        <begin position="183"/>
        <end position="252"/>
    </location>
</feature>
<organism evidence="5 6">
    <name type="scientific">Hydrogeniiclostridium mannosilyticum</name>
    <dbReference type="NCBI Taxonomy" id="2764322"/>
    <lineage>
        <taxon>Bacteria</taxon>
        <taxon>Bacillati</taxon>
        <taxon>Bacillota</taxon>
        <taxon>Clostridia</taxon>
        <taxon>Eubacteriales</taxon>
        <taxon>Acutalibacteraceae</taxon>
        <taxon>Hydrogeniiclostridium</taxon>
    </lineage>
</organism>
<dbReference type="CDD" id="cd08547">
    <property type="entry name" value="Type_II_cohesin"/>
    <property type="match status" value="1"/>
</dbReference>
<feature type="chain" id="PRO_5038797704" description="Cadherin-like beta-sandwich-like domain-containing protein" evidence="3">
    <location>
        <begin position="26"/>
        <end position="348"/>
    </location>
</feature>
<dbReference type="InterPro" id="IPR025883">
    <property type="entry name" value="Cadherin-like_domain"/>
</dbReference>
<evidence type="ECO:0000256" key="3">
    <source>
        <dbReference type="SAM" id="SignalP"/>
    </source>
</evidence>
<keyword evidence="2" id="KW-1133">Transmembrane helix</keyword>
<keyword evidence="3" id="KW-0732">Signal</keyword>
<keyword evidence="2" id="KW-0812">Transmembrane</keyword>
<dbReference type="Proteomes" id="UP000249377">
    <property type="component" value="Unassembled WGS sequence"/>
</dbReference>
<dbReference type="Pfam" id="PF12733">
    <property type="entry name" value="Cadherin-like"/>
    <property type="match status" value="1"/>
</dbReference>
<evidence type="ECO:0000256" key="2">
    <source>
        <dbReference type="SAM" id="Phobius"/>
    </source>
</evidence>
<accession>A0A328UGP1</accession>
<evidence type="ECO:0000313" key="6">
    <source>
        <dbReference type="Proteomes" id="UP000249377"/>
    </source>
</evidence>
<evidence type="ECO:0000259" key="4">
    <source>
        <dbReference type="Pfam" id="PF12733"/>
    </source>
</evidence>
<gene>
    <name evidence="5" type="ORF">DPQ25_06430</name>
</gene>
<keyword evidence="2" id="KW-0472">Membrane</keyword>
<reference evidence="5 6" key="1">
    <citation type="submission" date="2018-06" db="EMBL/GenBank/DDBJ databases">
        <title>Noncontiguous genome sequence of Ruminococcaceae bacterium ASD2818.</title>
        <authorList>
            <person name="Chaplin A.V."/>
            <person name="Sokolova S.R."/>
            <person name="Kochetkova T.O."/>
            <person name="Goltsov A.Y."/>
            <person name="Trofimov D.Y."/>
            <person name="Efimov B.A."/>
        </authorList>
    </citation>
    <scope>NUCLEOTIDE SEQUENCE [LARGE SCALE GENOMIC DNA]</scope>
    <source>
        <strain evidence="5 6">ASD2818</strain>
    </source>
</reference>
<feature type="signal peptide" evidence="3">
    <location>
        <begin position="1"/>
        <end position="25"/>
    </location>
</feature>
<comment type="caution">
    <text evidence="5">The sequence shown here is derived from an EMBL/GenBank/DDBJ whole genome shotgun (WGS) entry which is preliminary data.</text>
</comment>
<dbReference type="Gene3D" id="2.60.40.680">
    <property type="match status" value="1"/>
</dbReference>
<proteinExistence type="predicted"/>
<name>A0A328UGP1_9FIRM</name>
<evidence type="ECO:0000313" key="5">
    <source>
        <dbReference type="EMBL" id="RAQ29912.1"/>
    </source>
</evidence>
<sequence>MKDLCRRLCLAALLLILLLPMPAVSARAQDCFAVETAESAMAGQEIRVAVFMEDGADLAGFRASIAYDAGKLAFQRVELAGWLPKADYYTDSSGSGVVRSVYAADLSGGKAVAGTGAVAVYLFKALPAPGKARITVTIDQAYDGAVHPVGGSFSSVHEVEISNIPPAGVRLLALEPSAGALQPPFSPECFSYELSVGSDVSTVEFQAQAAGGCTVKASRKKLSAAGKETNISITVLSADKKDKAVYQILVRRAANGPAGTASHNTGKGPHASSGIRTDGEEHSEKSGSLAPGTAVSGSQAGVQSPGGNRELFVEGNTMANYLLVGAVVLLAAALFFVGYAMLKKKKQP</sequence>
<dbReference type="GO" id="GO:0030246">
    <property type="term" value="F:carbohydrate binding"/>
    <property type="evidence" value="ECO:0007669"/>
    <property type="project" value="InterPro"/>
</dbReference>
<dbReference type="SUPFAM" id="SSF49384">
    <property type="entry name" value="Carbohydrate-binding domain"/>
    <property type="match status" value="1"/>
</dbReference>